<dbReference type="EMBL" id="BMAV01003776">
    <property type="protein sequence ID" value="GFY43604.1"/>
    <property type="molecule type" value="Genomic_DNA"/>
</dbReference>
<accession>A0A8X6X037</accession>
<organism evidence="1 2">
    <name type="scientific">Trichonephila inaurata madagascariensis</name>
    <dbReference type="NCBI Taxonomy" id="2747483"/>
    <lineage>
        <taxon>Eukaryota</taxon>
        <taxon>Metazoa</taxon>
        <taxon>Ecdysozoa</taxon>
        <taxon>Arthropoda</taxon>
        <taxon>Chelicerata</taxon>
        <taxon>Arachnida</taxon>
        <taxon>Araneae</taxon>
        <taxon>Araneomorphae</taxon>
        <taxon>Entelegynae</taxon>
        <taxon>Araneoidea</taxon>
        <taxon>Nephilidae</taxon>
        <taxon>Trichonephila</taxon>
        <taxon>Trichonephila inaurata</taxon>
    </lineage>
</organism>
<dbReference type="OrthoDB" id="5983986at2759"/>
<protein>
    <submittedName>
        <fullName evidence="1">Uncharacterized protein</fullName>
    </submittedName>
</protein>
<keyword evidence="2" id="KW-1185">Reference proteome</keyword>
<comment type="caution">
    <text evidence="1">The sequence shown here is derived from an EMBL/GenBank/DDBJ whole genome shotgun (WGS) entry which is preliminary data.</text>
</comment>
<dbReference type="Pfam" id="PF05380">
    <property type="entry name" value="Peptidase_A17"/>
    <property type="match status" value="1"/>
</dbReference>
<evidence type="ECO:0000313" key="2">
    <source>
        <dbReference type="Proteomes" id="UP000886998"/>
    </source>
</evidence>
<gene>
    <name evidence="1" type="ORF">TNIN_204161</name>
</gene>
<reference evidence="1" key="1">
    <citation type="submission" date="2020-08" db="EMBL/GenBank/DDBJ databases">
        <title>Multicomponent nature underlies the extraordinary mechanical properties of spider dragline silk.</title>
        <authorList>
            <person name="Kono N."/>
            <person name="Nakamura H."/>
            <person name="Mori M."/>
            <person name="Yoshida Y."/>
            <person name="Ohtoshi R."/>
            <person name="Malay A.D."/>
            <person name="Moran D.A.P."/>
            <person name="Tomita M."/>
            <person name="Numata K."/>
            <person name="Arakawa K."/>
        </authorList>
    </citation>
    <scope>NUCLEOTIDE SEQUENCE</scope>
</reference>
<proteinExistence type="predicted"/>
<dbReference type="Proteomes" id="UP000886998">
    <property type="component" value="Unassembled WGS sequence"/>
</dbReference>
<dbReference type="InterPro" id="IPR008042">
    <property type="entry name" value="Retrotrans_Pao"/>
</dbReference>
<sequence length="119" mass="13267">MLLGYQDVSLEAAYGAVVYMHCVKEDGTTTTKLIGSKISCHTNHNTPSRLELSASLLLAHKSSFQDTNSNGELEWKHIPAQNPADIILHRGVNPEELSSLTLWWNSSQHLDIPEQFIKP</sequence>
<dbReference type="AlphaFoldDB" id="A0A8X6X037"/>
<name>A0A8X6X037_9ARAC</name>
<evidence type="ECO:0000313" key="1">
    <source>
        <dbReference type="EMBL" id="GFY43604.1"/>
    </source>
</evidence>